<name>A0A852X1G1_9MICO</name>
<feature type="region of interest" description="Disordered" evidence="11">
    <location>
        <begin position="1"/>
        <end position="29"/>
    </location>
</feature>
<dbReference type="GO" id="GO:0000287">
    <property type="term" value="F:magnesium ion binding"/>
    <property type="evidence" value="ECO:0007669"/>
    <property type="project" value="UniProtKB-UniRule"/>
</dbReference>
<evidence type="ECO:0000256" key="3">
    <source>
        <dbReference type="ARBA" id="ARBA00012305"/>
    </source>
</evidence>
<comment type="similarity">
    <text evidence="2 9">Belongs to the PEPCase type 1 family.</text>
</comment>
<comment type="cofactor">
    <cofactor evidence="9">
        <name>Mg(2+)</name>
        <dbReference type="ChEBI" id="CHEBI:18420"/>
    </cofactor>
</comment>
<dbReference type="Proteomes" id="UP000592181">
    <property type="component" value="Unassembled WGS sequence"/>
</dbReference>
<dbReference type="PANTHER" id="PTHR30523:SF6">
    <property type="entry name" value="PHOSPHOENOLPYRUVATE CARBOXYLASE"/>
    <property type="match status" value="1"/>
</dbReference>
<reference evidence="12 13" key="1">
    <citation type="submission" date="2020-07" db="EMBL/GenBank/DDBJ databases">
        <title>Sequencing the genomes of 1000 actinobacteria strains.</title>
        <authorList>
            <person name="Klenk H.-P."/>
        </authorList>
    </citation>
    <scope>NUCLEOTIDE SEQUENCE [LARGE SCALE GENOMIC DNA]</scope>
    <source>
        <strain evidence="12 13">DSM 24723</strain>
    </source>
</reference>
<dbReference type="InterPro" id="IPR018129">
    <property type="entry name" value="PEP_COase_Lys_AS"/>
</dbReference>
<comment type="subunit">
    <text evidence="9">Homotetramer.</text>
</comment>
<dbReference type="GO" id="GO:0005829">
    <property type="term" value="C:cytosol"/>
    <property type="evidence" value="ECO:0007669"/>
    <property type="project" value="TreeGrafter"/>
</dbReference>
<evidence type="ECO:0000256" key="5">
    <source>
        <dbReference type="ARBA" id="ARBA00022842"/>
    </source>
</evidence>
<evidence type="ECO:0000313" key="12">
    <source>
        <dbReference type="EMBL" id="NYG36278.1"/>
    </source>
</evidence>
<evidence type="ECO:0000256" key="1">
    <source>
        <dbReference type="ARBA" id="ARBA00003670"/>
    </source>
</evidence>
<feature type="active site" evidence="9 10">
    <location>
        <position position="152"/>
    </location>
</feature>
<protein>
    <recommendedName>
        <fullName evidence="4 9">Phosphoenolpyruvate carboxylase</fullName>
        <shortName evidence="9">PEPC</shortName>
        <shortName evidence="9">PEPCase</shortName>
        <ecNumber evidence="3 9">4.1.1.31</ecNumber>
    </recommendedName>
</protein>
<evidence type="ECO:0000256" key="10">
    <source>
        <dbReference type="PROSITE-ProRule" id="PRU10111"/>
    </source>
</evidence>
<dbReference type="EMBL" id="JACBZX010000001">
    <property type="protein sequence ID" value="NYG36278.1"/>
    <property type="molecule type" value="Genomic_DNA"/>
</dbReference>
<dbReference type="Pfam" id="PF00311">
    <property type="entry name" value="PEPcase"/>
    <property type="match status" value="1"/>
</dbReference>
<sequence>MTDTASADRQPDSRPADTSAAPTADASPDADLRRDIRLVTSLLGETIVRTEGQELFDLVEQVRERTKTGSLDELPELSLADTVSLTRAFTAYFHLANVTEQVHRGRALAAENAARGGWVERAVERIGEAGVPATDVAEEVARLVVRPVFTAHPTEVTRRSTLDKLRRIAALLDEPDSSRRTRRLAESIDLLWRTDEIRVEPPDPTDEARNGVYYLEGLSRAAVPDVVEELRDRLAEAGVALPLEATPLRFGTWMGGDRDGNPNVTPAVTQEVLRLQAVHGIRLLRTRVDALRRDLSISDRLSPCDPDLTARLEEMLAALPEVERRYRRLNAEEPYRLFLTCVEVRLGLTETRVREDAEHQPYRDYRDDTELLDDLQLVHRSVATHQGPLAAGGELERLVRTVGATGLTLATLDVREHSDKHHAAVGQLLDRVGSLEVPYAELDQPGRMAALSAELAGRRPLARQPLPLDEKAAVTAEAFGTIRWALDAFGPRTVESYIVSMTMHADDILAAVVLGREAGLVDLPGGVARVGFVPLLETVDELANAVEILGALFGDPSYRELLRLRGDVQEVMLGYSDSNKVGGIAASQWQIQRAQRRIRDLAREHGLRVTFFHGRGGSVGRGGGPTYEAIMALPFGTVDGEVKVTEQGEVISDKYALPSLARQNLELLVAATLEASLLHRQDRRTPEQSERWDALMDDLSGAAHERYRGLVERHGLADYFLASTPVDLLGALHIGSRPAKRPGADAGLDDLRAIPWVFGWTQSRQIVPGWFGVGSGLSATADRIEDLREMYDTWPFFRTFLDNVAMTLAKTDLEIARQYVGALAPAELQPLLDDIVAEHELTLAQVLEVTGDDALLDREQTLRTTLEIRENYLTPLHHLQVQLLARHRAGEEGPELERALLHTISGIAAGMRNTG</sequence>
<evidence type="ECO:0000256" key="2">
    <source>
        <dbReference type="ARBA" id="ARBA00008346"/>
    </source>
</evidence>
<comment type="function">
    <text evidence="1 9">Forms oxaloacetate, a four-carbon dicarboxylic acid source for the tricarboxylic acid cycle.</text>
</comment>
<comment type="catalytic activity">
    <reaction evidence="8 9">
        <text>oxaloacetate + phosphate = phosphoenolpyruvate + hydrogencarbonate</text>
        <dbReference type="Rhea" id="RHEA:28370"/>
        <dbReference type="ChEBI" id="CHEBI:16452"/>
        <dbReference type="ChEBI" id="CHEBI:17544"/>
        <dbReference type="ChEBI" id="CHEBI:43474"/>
        <dbReference type="ChEBI" id="CHEBI:58702"/>
        <dbReference type="EC" id="4.1.1.31"/>
    </reaction>
</comment>
<gene>
    <name evidence="9" type="primary">ppc</name>
    <name evidence="12" type="ORF">BJY28_000747</name>
</gene>
<keyword evidence="6 9" id="KW-0456">Lyase</keyword>
<evidence type="ECO:0000256" key="9">
    <source>
        <dbReference type="HAMAP-Rule" id="MF_00595"/>
    </source>
</evidence>
<evidence type="ECO:0000256" key="8">
    <source>
        <dbReference type="ARBA" id="ARBA00048995"/>
    </source>
</evidence>
<evidence type="ECO:0000313" key="13">
    <source>
        <dbReference type="Proteomes" id="UP000592181"/>
    </source>
</evidence>
<comment type="caution">
    <text evidence="12">The sequence shown here is derived from an EMBL/GenBank/DDBJ whole genome shotgun (WGS) entry which is preliminary data.</text>
</comment>
<dbReference type="InterPro" id="IPR022805">
    <property type="entry name" value="PEP_COase_bac/pln-type"/>
</dbReference>
<dbReference type="GO" id="GO:0006099">
    <property type="term" value="P:tricarboxylic acid cycle"/>
    <property type="evidence" value="ECO:0007669"/>
    <property type="project" value="InterPro"/>
</dbReference>
<feature type="active site" evidence="9">
    <location>
        <position position="580"/>
    </location>
</feature>
<accession>A0A852X1G1</accession>
<dbReference type="NCBIfam" id="NF000584">
    <property type="entry name" value="PRK00009.1"/>
    <property type="match status" value="1"/>
</dbReference>
<feature type="compositionally biased region" description="Low complexity" evidence="11">
    <location>
        <begin position="16"/>
        <end position="29"/>
    </location>
</feature>
<evidence type="ECO:0000256" key="11">
    <source>
        <dbReference type="SAM" id="MobiDB-lite"/>
    </source>
</evidence>
<dbReference type="GO" id="GO:0015977">
    <property type="term" value="P:carbon fixation"/>
    <property type="evidence" value="ECO:0007669"/>
    <property type="project" value="UniProtKB-UniRule"/>
</dbReference>
<keyword evidence="12" id="KW-0670">Pyruvate</keyword>
<keyword evidence="13" id="KW-1185">Reference proteome</keyword>
<dbReference type="InterPro" id="IPR015813">
    <property type="entry name" value="Pyrv/PenolPyrv_kinase-like_dom"/>
</dbReference>
<evidence type="ECO:0000256" key="4">
    <source>
        <dbReference type="ARBA" id="ARBA00022419"/>
    </source>
</evidence>
<proteinExistence type="inferred from homology"/>
<dbReference type="PRINTS" id="PR00150">
    <property type="entry name" value="PEPCARBXLASE"/>
</dbReference>
<dbReference type="GO" id="GO:0006107">
    <property type="term" value="P:oxaloacetate metabolic process"/>
    <property type="evidence" value="ECO:0007669"/>
    <property type="project" value="UniProtKB-UniRule"/>
</dbReference>
<dbReference type="SUPFAM" id="SSF51621">
    <property type="entry name" value="Phosphoenolpyruvate/pyruvate domain"/>
    <property type="match status" value="1"/>
</dbReference>
<keyword evidence="7 9" id="KW-0120">Carbon dioxide fixation</keyword>
<dbReference type="RefSeq" id="WP_179461810.1">
    <property type="nucleotide sequence ID" value="NZ_JACBZX010000001.1"/>
</dbReference>
<dbReference type="GO" id="GO:0008964">
    <property type="term" value="F:phosphoenolpyruvate carboxylase activity"/>
    <property type="evidence" value="ECO:0007669"/>
    <property type="project" value="UniProtKB-UniRule"/>
</dbReference>
<keyword evidence="5 9" id="KW-0460">Magnesium</keyword>
<organism evidence="12 13">
    <name type="scientific">Janibacter alkaliphilus</name>
    <dbReference type="NCBI Taxonomy" id="1069963"/>
    <lineage>
        <taxon>Bacteria</taxon>
        <taxon>Bacillati</taxon>
        <taxon>Actinomycetota</taxon>
        <taxon>Actinomycetes</taxon>
        <taxon>Micrococcales</taxon>
        <taxon>Intrasporangiaceae</taxon>
        <taxon>Janibacter</taxon>
    </lineage>
</organism>
<dbReference type="Gene3D" id="1.20.1440.90">
    <property type="entry name" value="Phosphoenolpyruvate/pyruvate domain"/>
    <property type="match status" value="1"/>
</dbReference>
<evidence type="ECO:0000256" key="7">
    <source>
        <dbReference type="ARBA" id="ARBA00023300"/>
    </source>
</evidence>
<dbReference type="InterPro" id="IPR021135">
    <property type="entry name" value="PEP_COase"/>
</dbReference>
<dbReference type="AlphaFoldDB" id="A0A852X1G1"/>
<dbReference type="HAMAP" id="MF_00595">
    <property type="entry name" value="PEPcase_type1"/>
    <property type="match status" value="1"/>
</dbReference>
<dbReference type="EC" id="4.1.1.31" evidence="3 9"/>
<evidence type="ECO:0000256" key="6">
    <source>
        <dbReference type="ARBA" id="ARBA00023239"/>
    </source>
</evidence>
<dbReference type="PANTHER" id="PTHR30523">
    <property type="entry name" value="PHOSPHOENOLPYRUVATE CARBOXYLASE"/>
    <property type="match status" value="1"/>
</dbReference>
<dbReference type="PROSITE" id="PS00781">
    <property type="entry name" value="PEPCASE_1"/>
    <property type="match status" value="1"/>
</dbReference>